<dbReference type="Proteomes" id="UP000502179">
    <property type="component" value="Chromosome"/>
</dbReference>
<dbReference type="GO" id="GO:0006260">
    <property type="term" value="P:DNA replication"/>
    <property type="evidence" value="ECO:0007669"/>
    <property type="project" value="UniProtKB-KW"/>
</dbReference>
<proteinExistence type="predicted"/>
<dbReference type="CDD" id="cd06257">
    <property type="entry name" value="DnaJ"/>
    <property type="match status" value="1"/>
</dbReference>
<evidence type="ECO:0000256" key="3">
    <source>
        <dbReference type="ARBA" id="ARBA00022737"/>
    </source>
</evidence>
<dbReference type="GO" id="GO:0005737">
    <property type="term" value="C:cytoplasm"/>
    <property type="evidence" value="ECO:0007669"/>
    <property type="project" value="TreeGrafter"/>
</dbReference>
<dbReference type="InterPro" id="IPR001623">
    <property type="entry name" value="DnaJ_domain"/>
</dbReference>
<dbReference type="Pfam" id="PF00226">
    <property type="entry name" value="DnaJ"/>
    <property type="match status" value="1"/>
</dbReference>
<dbReference type="Gene3D" id="1.10.287.110">
    <property type="entry name" value="DnaJ domain"/>
    <property type="match status" value="1"/>
</dbReference>
<evidence type="ECO:0000256" key="2">
    <source>
        <dbReference type="ARBA" id="ARBA00022723"/>
    </source>
</evidence>
<dbReference type="InterPro" id="IPR002939">
    <property type="entry name" value="DnaJ_C"/>
</dbReference>
<dbReference type="GO" id="GO:0051082">
    <property type="term" value="F:unfolded protein binding"/>
    <property type="evidence" value="ECO:0007669"/>
    <property type="project" value="InterPro"/>
</dbReference>
<gene>
    <name evidence="8" type="ORF">G4V39_06165</name>
</gene>
<keyword evidence="3" id="KW-0677">Repeat</keyword>
<dbReference type="RefSeq" id="WP_166032090.1">
    <property type="nucleotide sequence ID" value="NZ_CP048877.1"/>
</dbReference>
<dbReference type="InterPro" id="IPR001305">
    <property type="entry name" value="HSP_DnaJ_Cys-rich_dom"/>
</dbReference>
<name>A0A6G7PW35_9BACT</name>
<keyword evidence="5" id="KW-0862">Zinc</keyword>
<evidence type="ECO:0000256" key="1">
    <source>
        <dbReference type="ARBA" id="ARBA00022705"/>
    </source>
</evidence>
<keyword evidence="6" id="KW-0346">Stress response</keyword>
<keyword evidence="2" id="KW-0479">Metal-binding</keyword>
<keyword evidence="7" id="KW-0143">Chaperone</keyword>
<dbReference type="InterPro" id="IPR008971">
    <property type="entry name" value="HSP40/DnaJ_pept-bd"/>
</dbReference>
<dbReference type="PANTHER" id="PTHR43096:SF52">
    <property type="entry name" value="DNAJ HOMOLOG 1, MITOCHONDRIAL-RELATED"/>
    <property type="match status" value="1"/>
</dbReference>
<keyword evidence="9" id="KW-1185">Reference proteome</keyword>
<dbReference type="Gene3D" id="2.10.230.10">
    <property type="entry name" value="Heat shock protein DnaJ, cysteine-rich domain"/>
    <property type="match status" value="1"/>
</dbReference>
<dbReference type="GO" id="GO:0008270">
    <property type="term" value="F:zinc ion binding"/>
    <property type="evidence" value="ECO:0007669"/>
    <property type="project" value="UniProtKB-KW"/>
</dbReference>
<evidence type="ECO:0000313" key="8">
    <source>
        <dbReference type="EMBL" id="QIJ71872.1"/>
    </source>
</evidence>
<dbReference type="GO" id="GO:0031072">
    <property type="term" value="F:heat shock protein binding"/>
    <property type="evidence" value="ECO:0007669"/>
    <property type="project" value="InterPro"/>
</dbReference>
<dbReference type="CDD" id="cd10719">
    <property type="entry name" value="DnaJ_zf"/>
    <property type="match status" value="1"/>
</dbReference>
<dbReference type="AlphaFoldDB" id="A0A6G7PW35"/>
<evidence type="ECO:0000256" key="6">
    <source>
        <dbReference type="ARBA" id="ARBA00023016"/>
    </source>
</evidence>
<reference evidence="8 9" key="1">
    <citation type="submission" date="2020-02" db="EMBL/GenBank/DDBJ databases">
        <title>Genome analysis of Thermosulfuriphilus ammonigenes ST65T, an anaerobic thermophilic chemolithoautotrophic bacterium isolated from a deep-sea hydrothermal vent.</title>
        <authorList>
            <person name="Slobodkina G."/>
            <person name="Allioux M."/>
            <person name="Merkel A."/>
            <person name="Alain K."/>
            <person name="Jebbar M."/>
            <person name="Slobodkin A."/>
        </authorList>
    </citation>
    <scope>NUCLEOTIDE SEQUENCE [LARGE SCALE GENOMIC DNA]</scope>
    <source>
        <strain evidence="8 9">ST65</strain>
    </source>
</reference>
<keyword evidence="4" id="KW-0863">Zinc-finger</keyword>
<accession>A0A6G7PW35</accession>
<evidence type="ECO:0000256" key="4">
    <source>
        <dbReference type="ARBA" id="ARBA00022771"/>
    </source>
</evidence>
<dbReference type="CDD" id="cd10747">
    <property type="entry name" value="DnaJ_C"/>
    <property type="match status" value="1"/>
</dbReference>
<dbReference type="InterPro" id="IPR036410">
    <property type="entry name" value="HSP_DnaJ_Cys-rich_dom_sf"/>
</dbReference>
<dbReference type="PROSITE" id="PS51188">
    <property type="entry name" value="ZF_CR"/>
    <property type="match status" value="1"/>
</dbReference>
<dbReference type="KEGG" id="tav:G4V39_06165"/>
<organism evidence="8 9">
    <name type="scientific">Thermosulfuriphilus ammonigenes</name>
    <dbReference type="NCBI Taxonomy" id="1936021"/>
    <lineage>
        <taxon>Bacteria</taxon>
        <taxon>Pseudomonadati</taxon>
        <taxon>Thermodesulfobacteriota</taxon>
        <taxon>Thermodesulfobacteria</taxon>
        <taxon>Thermodesulfobacteriales</taxon>
        <taxon>Thermodesulfobacteriaceae</taxon>
        <taxon>Thermosulfuriphilus</taxon>
    </lineage>
</organism>
<evidence type="ECO:0000256" key="5">
    <source>
        <dbReference type="ARBA" id="ARBA00022833"/>
    </source>
</evidence>
<protein>
    <submittedName>
        <fullName evidence="8">DnaJ domain-containing protein</fullName>
    </submittedName>
</protein>
<dbReference type="SUPFAM" id="SSF46565">
    <property type="entry name" value="Chaperone J-domain"/>
    <property type="match status" value="1"/>
</dbReference>
<dbReference type="PRINTS" id="PR00625">
    <property type="entry name" value="JDOMAIN"/>
</dbReference>
<dbReference type="SUPFAM" id="SSF49493">
    <property type="entry name" value="HSP40/DnaJ peptide-binding domain"/>
    <property type="match status" value="2"/>
</dbReference>
<evidence type="ECO:0000313" key="9">
    <source>
        <dbReference type="Proteomes" id="UP000502179"/>
    </source>
</evidence>
<dbReference type="SMART" id="SM00271">
    <property type="entry name" value="DnaJ"/>
    <property type="match status" value="1"/>
</dbReference>
<dbReference type="PROSITE" id="PS50076">
    <property type="entry name" value="DNAJ_2"/>
    <property type="match status" value="1"/>
</dbReference>
<dbReference type="SUPFAM" id="SSF57938">
    <property type="entry name" value="DnaJ/Hsp40 cysteine-rich domain"/>
    <property type="match status" value="1"/>
</dbReference>
<dbReference type="Gene3D" id="2.60.260.20">
    <property type="entry name" value="Urease metallochaperone UreE, N-terminal domain"/>
    <property type="match status" value="2"/>
</dbReference>
<dbReference type="EMBL" id="CP048877">
    <property type="protein sequence ID" value="QIJ71872.1"/>
    <property type="molecule type" value="Genomic_DNA"/>
</dbReference>
<dbReference type="PANTHER" id="PTHR43096">
    <property type="entry name" value="DNAJ HOMOLOG 1, MITOCHONDRIAL-RELATED"/>
    <property type="match status" value="1"/>
</dbReference>
<keyword evidence="1" id="KW-0235">DNA replication</keyword>
<dbReference type="Pfam" id="PF01556">
    <property type="entry name" value="DnaJ_C"/>
    <property type="match status" value="1"/>
</dbReference>
<dbReference type="Pfam" id="PF00684">
    <property type="entry name" value="DnaJ_CXXCXGXG"/>
    <property type="match status" value="1"/>
</dbReference>
<sequence>MNEDPYRLLGLSRNATLSDLRRAFRRLVRRYHPDVNPDPRALKEFQAILEAYQYLKKHLREPPPGSEAVTVHFLEVSFREATLGATKEVLVLGAEITCPACDGTGEDLGGRRLSCPECQGQGVIKHLWREEEIGLVCATCRGRGFIIQTPCPRCQGQGRFRPRQTVTIAIPPGTEDGAVINKTLDSGERLQVEISVRPDPVFSRRGLDIIARVRLPLWKALLGGRMTIPTLTGPREIELPSPPQLTQPLRFSGQGIQDGQKRGDFLIFFEIILPGPPNNRARKLIKELAQLLPIEES</sequence>
<dbReference type="InterPro" id="IPR036869">
    <property type="entry name" value="J_dom_sf"/>
</dbReference>
<evidence type="ECO:0000256" key="7">
    <source>
        <dbReference type="ARBA" id="ARBA00023186"/>
    </source>
</evidence>
<dbReference type="GO" id="GO:0042026">
    <property type="term" value="P:protein refolding"/>
    <property type="evidence" value="ECO:0007669"/>
    <property type="project" value="TreeGrafter"/>
</dbReference>